<feature type="domain" description="SAF" evidence="5">
    <location>
        <begin position="121"/>
        <end position="183"/>
    </location>
</feature>
<dbReference type="Pfam" id="PF13144">
    <property type="entry name" value="ChapFlgA"/>
    <property type="match status" value="1"/>
</dbReference>
<evidence type="ECO:0000259" key="5">
    <source>
        <dbReference type="SMART" id="SM00858"/>
    </source>
</evidence>
<comment type="function">
    <text evidence="4">Involved in the assembly process of the P-ring formation. It may associate with FlgF on the rod constituting a structure essential for the P-ring assembly or may act as a modulator protein for the P-ring assembly.</text>
</comment>
<evidence type="ECO:0000313" key="6">
    <source>
        <dbReference type="EMBL" id="AMO93928.1"/>
    </source>
</evidence>
<evidence type="ECO:0000256" key="1">
    <source>
        <dbReference type="ARBA" id="ARBA00004418"/>
    </source>
</evidence>
<feature type="chain" id="PRO_5007229800" description="Flagella basal body P-ring formation protein FlgA" evidence="4">
    <location>
        <begin position="26"/>
        <end position="245"/>
    </location>
</feature>
<comment type="subcellular location">
    <subcellularLocation>
        <location evidence="1 4">Periplasm</location>
    </subcellularLocation>
</comment>
<dbReference type="Proteomes" id="UP000072421">
    <property type="component" value="Chromosome"/>
</dbReference>
<evidence type="ECO:0000313" key="7">
    <source>
        <dbReference type="Proteomes" id="UP000072421"/>
    </source>
</evidence>
<dbReference type="InterPro" id="IPR017585">
    <property type="entry name" value="SAF_FlgA"/>
</dbReference>
<keyword evidence="4" id="KW-1005">Bacterial flagellum biogenesis</keyword>
<dbReference type="PATRIC" id="fig|158899.10.peg.1226"/>
<dbReference type="CDD" id="cd11614">
    <property type="entry name" value="SAF_CpaB_FlgA_like"/>
    <property type="match status" value="1"/>
</dbReference>
<dbReference type="AlphaFoldDB" id="A0A127P845"/>
<dbReference type="NCBIfam" id="TIGR03170">
    <property type="entry name" value="flgA_cterm"/>
    <property type="match status" value="1"/>
</dbReference>
<dbReference type="GO" id="GO:0042597">
    <property type="term" value="C:periplasmic space"/>
    <property type="evidence" value="ECO:0007669"/>
    <property type="project" value="UniProtKB-SubCell"/>
</dbReference>
<dbReference type="InterPro" id="IPR013974">
    <property type="entry name" value="SAF"/>
</dbReference>
<keyword evidence="2 4" id="KW-0732">Signal</keyword>
<accession>A0A127P845</accession>
<organism evidence="6">
    <name type="scientific">Collimonas fungivorans</name>
    <dbReference type="NCBI Taxonomy" id="158899"/>
    <lineage>
        <taxon>Bacteria</taxon>
        <taxon>Pseudomonadati</taxon>
        <taxon>Pseudomonadota</taxon>
        <taxon>Betaproteobacteria</taxon>
        <taxon>Burkholderiales</taxon>
        <taxon>Oxalobacteraceae</taxon>
        <taxon>Collimonas</taxon>
    </lineage>
</organism>
<dbReference type="RefSeq" id="WP_061539105.1">
    <property type="nucleotide sequence ID" value="NZ_CP013232.1"/>
</dbReference>
<dbReference type="Gene3D" id="3.90.1210.10">
    <property type="entry name" value="Antifreeze-like/N-acetylneuraminic acid synthase C-terminal domain"/>
    <property type="match status" value="1"/>
</dbReference>
<dbReference type="PANTHER" id="PTHR36307">
    <property type="entry name" value="FLAGELLA BASAL BODY P-RING FORMATION PROTEIN FLGA"/>
    <property type="match status" value="1"/>
</dbReference>
<gene>
    <name evidence="6" type="primary">flgA</name>
    <name evidence="6" type="ORF">CFter6_1214</name>
</gene>
<keyword evidence="3 4" id="KW-0574">Periplasm</keyword>
<evidence type="ECO:0000256" key="2">
    <source>
        <dbReference type="ARBA" id="ARBA00022729"/>
    </source>
</evidence>
<keyword evidence="6" id="KW-0282">Flagellum</keyword>
<proteinExistence type="inferred from homology"/>
<protein>
    <recommendedName>
        <fullName evidence="4">Flagella basal body P-ring formation protein FlgA</fullName>
    </recommendedName>
</protein>
<dbReference type="Pfam" id="PF17656">
    <property type="entry name" value="ChapFlgA_N"/>
    <property type="match status" value="1"/>
</dbReference>
<dbReference type="OrthoDB" id="8561436at2"/>
<dbReference type="InterPro" id="IPR041231">
    <property type="entry name" value="FlgA_N"/>
</dbReference>
<dbReference type="SMART" id="SM00858">
    <property type="entry name" value="SAF"/>
    <property type="match status" value="1"/>
</dbReference>
<dbReference type="PANTHER" id="PTHR36307:SF1">
    <property type="entry name" value="FLAGELLA BASAL BODY P-RING FORMATION PROTEIN FLGA"/>
    <property type="match status" value="1"/>
</dbReference>
<name>A0A127P845_9BURK</name>
<dbReference type="InterPro" id="IPR039246">
    <property type="entry name" value="Flagellar_FlgA"/>
</dbReference>
<comment type="similarity">
    <text evidence="4">Belongs to the FlgA family.</text>
</comment>
<feature type="signal peptide" evidence="4">
    <location>
        <begin position="1"/>
        <end position="25"/>
    </location>
</feature>
<evidence type="ECO:0000256" key="4">
    <source>
        <dbReference type="RuleBase" id="RU362063"/>
    </source>
</evidence>
<sequence length="245" mass="25156">MHAISFRRWRLALACLDFLAAAALGAGSRAALARATELSGSARPVIEQFLLAQAGGLPGKVSIRIDTPMAGALPACDALEPFLPSGARVWGRVSVGLRCNDNGSATPAWTRYVPAYVAVVANYYVAGRPISAGDTLGLADIQPRQGDLSALPRGVVTNPQQAAGMVASNRIALGAPLRLELLRGATVIQQGQSVKVQSQGSGFVVSTEGRAMTNAAAGAAIQVKTQAGQMLSGVARADGSVELPN</sequence>
<reference evidence="6 7" key="1">
    <citation type="submission" date="2015-11" db="EMBL/GenBank/DDBJ databases">
        <title>Exploring the genomic traits of fungus-feeding bacterial genus Collimonas.</title>
        <authorList>
            <person name="Song C."/>
            <person name="Schmidt R."/>
            <person name="de Jager V."/>
            <person name="Krzyzanowska D."/>
            <person name="Jongedijk E."/>
            <person name="Cankar K."/>
            <person name="Beekwilder J."/>
            <person name="van Veen A."/>
            <person name="de Boer W."/>
            <person name="van Veen J.A."/>
            <person name="Garbeva P."/>
        </authorList>
    </citation>
    <scope>NUCLEOTIDE SEQUENCE [LARGE SCALE GENOMIC DNA]</scope>
    <source>
        <strain evidence="6 7">Ter6</strain>
    </source>
</reference>
<keyword evidence="6" id="KW-0969">Cilium</keyword>
<dbReference type="EMBL" id="CP013232">
    <property type="protein sequence ID" value="AMO93928.1"/>
    <property type="molecule type" value="Genomic_DNA"/>
</dbReference>
<dbReference type="GO" id="GO:0044780">
    <property type="term" value="P:bacterial-type flagellum assembly"/>
    <property type="evidence" value="ECO:0007669"/>
    <property type="project" value="InterPro"/>
</dbReference>
<evidence type="ECO:0000256" key="3">
    <source>
        <dbReference type="ARBA" id="ARBA00022764"/>
    </source>
</evidence>
<keyword evidence="6" id="KW-0966">Cell projection</keyword>
<dbReference type="Gene3D" id="2.30.30.760">
    <property type="match status" value="1"/>
</dbReference>